<dbReference type="EMBL" id="JACHJD010000002">
    <property type="protein sequence ID" value="MBB5102550.1"/>
    <property type="molecule type" value="Genomic_DNA"/>
</dbReference>
<evidence type="ECO:0000256" key="2">
    <source>
        <dbReference type="ARBA" id="ARBA00006401"/>
    </source>
</evidence>
<feature type="domain" description="Globin" evidence="8">
    <location>
        <begin position="50"/>
        <end position="183"/>
    </location>
</feature>
<keyword evidence="7" id="KW-0349">Heme</keyword>
<evidence type="ECO:0000256" key="3">
    <source>
        <dbReference type="ARBA" id="ARBA00012229"/>
    </source>
</evidence>
<evidence type="ECO:0000256" key="5">
    <source>
        <dbReference type="ARBA" id="ARBA00048649"/>
    </source>
</evidence>
<evidence type="ECO:0000256" key="1">
    <source>
        <dbReference type="ARBA" id="ARBA00001974"/>
    </source>
</evidence>
<gene>
    <name evidence="11" type="ORF">CP982_40950</name>
    <name evidence="10" type="ORF">FHS40_001603</name>
</gene>
<keyword evidence="4" id="KW-0520">NAD</keyword>
<dbReference type="InterPro" id="IPR009050">
    <property type="entry name" value="Globin-like_sf"/>
</dbReference>
<keyword evidence="7" id="KW-0408">Iron</keyword>
<dbReference type="InterPro" id="IPR017938">
    <property type="entry name" value="Riboflavin_synthase-like_b-brl"/>
</dbReference>
<evidence type="ECO:0000256" key="7">
    <source>
        <dbReference type="RuleBase" id="RU000356"/>
    </source>
</evidence>
<dbReference type="PROSITE" id="PS01033">
    <property type="entry name" value="GLOBIN"/>
    <property type="match status" value="1"/>
</dbReference>
<evidence type="ECO:0000313" key="13">
    <source>
        <dbReference type="Proteomes" id="UP000549009"/>
    </source>
</evidence>
<comment type="similarity">
    <text evidence="7">Belongs to the globin family.</text>
</comment>
<dbReference type="SUPFAM" id="SSF52343">
    <property type="entry name" value="Ferredoxin reductase-like, C-terminal NADP-linked domain"/>
    <property type="match status" value="1"/>
</dbReference>
<dbReference type="KEGG" id="sspb:CP982_40950"/>
<dbReference type="GO" id="GO:0005344">
    <property type="term" value="F:oxygen carrier activity"/>
    <property type="evidence" value="ECO:0007669"/>
    <property type="project" value="UniProtKB-KW"/>
</dbReference>
<name>A0A5P2XIF0_STRST</name>
<feature type="domain" description="FAD-binding FR-type" evidence="9">
    <location>
        <begin position="189"/>
        <end position="289"/>
    </location>
</feature>
<dbReference type="EMBL" id="CP023690">
    <property type="protein sequence ID" value="QEV64278.1"/>
    <property type="molecule type" value="Genomic_DNA"/>
</dbReference>
<comment type="similarity">
    <text evidence="2">In the C-terminal section; belongs to the flavoprotein pyridine nucleotide cytochrome reductase family.</text>
</comment>
<dbReference type="Gene3D" id="2.40.30.10">
    <property type="entry name" value="Translation factors"/>
    <property type="match status" value="1"/>
</dbReference>
<evidence type="ECO:0000256" key="6">
    <source>
        <dbReference type="ARBA" id="ARBA00049433"/>
    </source>
</evidence>
<dbReference type="EC" id="1.14.12.17" evidence="3"/>
<dbReference type="Gene3D" id="3.40.50.80">
    <property type="entry name" value="Nucleotide-binding domain of ferredoxin-NADP reductase (FNR) module"/>
    <property type="match status" value="1"/>
</dbReference>
<dbReference type="PANTHER" id="PTHR47354:SF5">
    <property type="entry name" value="PROTEIN RFBI"/>
    <property type="match status" value="1"/>
</dbReference>
<dbReference type="GO" id="GO:0008941">
    <property type="term" value="F:nitric oxide dioxygenase NAD(P)H activity"/>
    <property type="evidence" value="ECO:0007669"/>
    <property type="project" value="UniProtKB-EC"/>
</dbReference>
<comment type="catalytic activity">
    <reaction evidence="5">
        <text>2 nitric oxide + NADH + 2 O2 = 2 nitrate + NAD(+) + H(+)</text>
        <dbReference type="Rhea" id="RHEA:19469"/>
        <dbReference type="ChEBI" id="CHEBI:15378"/>
        <dbReference type="ChEBI" id="CHEBI:15379"/>
        <dbReference type="ChEBI" id="CHEBI:16480"/>
        <dbReference type="ChEBI" id="CHEBI:17632"/>
        <dbReference type="ChEBI" id="CHEBI:57540"/>
        <dbReference type="ChEBI" id="CHEBI:57945"/>
        <dbReference type="EC" id="1.14.12.17"/>
    </reaction>
</comment>
<accession>A0A5P2XIF0</accession>
<dbReference type="SUPFAM" id="SSF63380">
    <property type="entry name" value="Riboflavin synthase domain-like"/>
    <property type="match status" value="1"/>
</dbReference>
<keyword evidence="7" id="KW-0813">Transport</keyword>
<dbReference type="PROSITE" id="PS51384">
    <property type="entry name" value="FAD_FR"/>
    <property type="match status" value="1"/>
</dbReference>
<dbReference type="InterPro" id="IPR017927">
    <property type="entry name" value="FAD-bd_FR_type"/>
</dbReference>
<dbReference type="Gene3D" id="1.10.490.10">
    <property type="entry name" value="Globins"/>
    <property type="match status" value="1"/>
</dbReference>
<organism evidence="11 12">
    <name type="scientific">Streptomyces spectabilis</name>
    <dbReference type="NCBI Taxonomy" id="68270"/>
    <lineage>
        <taxon>Bacteria</taxon>
        <taxon>Bacillati</taxon>
        <taxon>Actinomycetota</taxon>
        <taxon>Actinomycetes</taxon>
        <taxon>Kitasatosporales</taxon>
        <taxon>Streptomycetaceae</taxon>
        <taxon>Streptomyces</taxon>
    </lineage>
</organism>
<dbReference type="SUPFAM" id="SSF46458">
    <property type="entry name" value="Globin-like"/>
    <property type="match status" value="1"/>
</dbReference>
<reference evidence="10 13" key="2">
    <citation type="submission" date="2020-08" db="EMBL/GenBank/DDBJ databases">
        <title>Genomic Encyclopedia of Type Strains, Phase III (KMG-III): the genomes of soil and plant-associated and newly described type strains.</title>
        <authorList>
            <person name="Whitman W."/>
        </authorList>
    </citation>
    <scope>NUCLEOTIDE SEQUENCE [LARGE SCALE GENOMIC DNA]</scope>
    <source>
        <strain evidence="10 13">CECT 3146</strain>
    </source>
</reference>
<sequence length="423" mass="46605">MTTDPTDQFDEYRVLLSRQEAKRLRQSLLSPPAPVAADPVDAPLGADHLHDGADDRGLITETLPLVTPFDLLISDLYAVMFDQHPYLRGLFPESMAFQQAHLERAFHFLIDRLDRPEEVTAFCARLGRDHRKLGVRPVHYEVFETALVEALRRRAGALWRQDAEEAWKRMLRRAVAAMVRGAEAALAERPFWNATVTEHQLHRPDLAVLRVSPAEPFPYRAGQYALLQSPLLTRAWRPFHVACAPRRDGDLTFHIRRTGPGGVSDALVHRTRVGDPLLIGPAQGTMTLGDDDLKHDVVIAASGTGWAGAKALVQDLARRRLPGRGAQLFLGVRTRDDLYDLAAVADLERRHPWLRTVTVTGGAAEGDAFAEAMARRAALSRGLVFVSGPPALAATVRRLRALGLPAERVRHDLAASSPAALGG</sequence>
<keyword evidence="7" id="KW-0479">Metal-binding</keyword>
<dbReference type="GO" id="GO:0020037">
    <property type="term" value="F:heme binding"/>
    <property type="evidence" value="ECO:0007669"/>
    <property type="project" value="InterPro"/>
</dbReference>
<dbReference type="Pfam" id="PF00042">
    <property type="entry name" value="Globin"/>
    <property type="match status" value="1"/>
</dbReference>
<evidence type="ECO:0000313" key="12">
    <source>
        <dbReference type="Proteomes" id="UP000326505"/>
    </source>
</evidence>
<proteinExistence type="inferred from homology"/>
<dbReference type="InterPro" id="IPR012292">
    <property type="entry name" value="Globin/Proto"/>
</dbReference>
<protein>
    <recommendedName>
        <fullName evidence="3">nitric oxide dioxygenase</fullName>
        <ecNumber evidence="3">1.14.12.17</ecNumber>
    </recommendedName>
</protein>
<dbReference type="AlphaFoldDB" id="A0A5P2XIF0"/>
<dbReference type="InterPro" id="IPR000971">
    <property type="entry name" value="Globin"/>
</dbReference>
<comment type="catalytic activity">
    <reaction evidence="6">
        <text>2 nitric oxide + NADPH + 2 O2 = 2 nitrate + NADP(+) + H(+)</text>
        <dbReference type="Rhea" id="RHEA:19465"/>
        <dbReference type="ChEBI" id="CHEBI:15378"/>
        <dbReference type="ChEBI" id="CHEBI:15379"/>
        <dbReference type="ChEBI" id="CHEBI:16480"/>
        <dbReference type="ChEBI" id="CHEBI:17632"/>
        <dbReference type="ChEBI" id="CHEBI:57783"/>
        <dbReference type="ChEBI" id="CHEBI:58349"/>
        <dbReference type="EC" id="1.14.12.17"/>
    </reaction>
</comment>
<comment type="cofactor">
    <cofactor evidence="1">
        <name>FAD</name>
        <dbReference type="ChEBI" id="CHEBI:57692"/>
    </cofactor>
</comment>
<dbReference type="OrthoDB" id="3213438at2"/>
<evidence type="ECO:0000259" key="9">
    <source>
        <dbReference type="PROSITE" id="PS51384"/>
    </source>
</evidence>
<evidence type="ECO:0000313" key="10">
    <source>
        <dbReference type="EMBL" id="MBB5102550.1"/>
    </source>
</evidence>
<keyword evidence="13" id="KW-1185">Reference proteome</keyword>
<dbReference type="GO" id="GO:0019825">
    <property type="term" value="F:oxygen binding"/>
    <property type="evidence" value="ECO:0007669"/>
    <property type="project" value="InterPro"/>
</dbReference>
<dbReference type="InterPro" id="IPR039261">
    <property type="entry name" value="FNR_nucleotide-bd"/>
</dbReference>
<dbReference type="RefSeq" id="WP_150515134.1">
    <property type="nucleotide sequence ID" value="NZ_BMSQ01000010.1"/>
</dbReference>
<keyword evidence="7" id="KW-0561">Oxygen transport</keyword>
<reference evidence="11 12" key="1">
    <citation type="submission" date="2017-09" db="EMBL/GenBank/DDBJ databases">
        <authorList>
            <person name="Lee N."/>
            <person name="Cho B.-K."/>
        </authorList>
    </citation>
    <scope>NUCLEOTIDE SEQUENCE [LARGE SCALE GENOMIC DNA]</scope>
    <source>
        <strain evidence="11 12">ATCC 27465</strain>
    </source>
</reference>
<evidence type="ECO:0000313" key="11">
    <source>
        <dbReference type="EMBL" id="QEV64278.1"/>
    </source>
</evidence>
<dbReference type="Proteomes" id="UP000549009">
    <property type="component" value="Unassembled WGS sequence"/>
</dbReference>
<evidence type="ECO:0000259" key="8">
    <source>
        <dbReference type="PROSITE" id="PS01033"/>
    </source>
</evidence>
<dbReference type="PANTHER" id="PTHR47354">
    <property type="entry name" value="NADH OXIDOREDUCTASE HCR"/>
    <property type="match status" value="1"/>
</dbReference>
<dbReference type="Proteomes" id="UP000326505">
    <property type="component" value="Chromosome"/>
</dbReference>
<evidence type="ECO:0000256" key="4">
    <source>
        <dbReference type="ARBA" id="ARBA00023027"/>
    </source>
</evidence>
<dbReference type="CDD" id="cd19753">
    <property type="entry name" value="Mb-like_oxidoreductase"/>
    <property type="match status" value="1"/>
</dbReference>
<dbReference type="InterPro" id="IPR050415">
    <property type="entry name" value="MRET"/>
</dbReference>